<keyword evidence="4" id="KW-1185">Reference proteome</keyword>
<dbReference type="InterPro" id="IPR032466">
    <property type="entry name" value="Metal_Hydrolase"/>
</dbReference>
<proteinExistence type="predicted"/>
<dbReference type="EMBL" id="RYZZ01000001">
    <property type="protein sequence ID" value="RUQ32772.1"/>
    <property type="molecule type" value="Genomic_DNA"/>
</dbReference>
<reference evidence="3 4" key="1">
    <citation type="submission" date="2018-12" db="EMBL/GenBank/DDBJ databases">
        <title>Bacillus chawlae sp. nov., Bacillus glennii sp. nov., and Bacillus saganii sp. nov. Isolated from the Vehicle Assembly Building at Kennedy Space Center where the Viking Spacecraft were Assembled.</title>
        <authorList>
            <person name="Seuylemezian A."/>
            <person name="Vaishampayan P."/>
        </authorList>
    </citation>
    <scope>NUCLEOTIDE SEQUENCE [LARGE SCALE GENOMIC DNA]</scope>
    <source>
        <strain evidence="3 4">L5</strain>
    </source>
</reference>
<keyword evidence="1" id="KW-0456">Lyase</keyword>
<evidence type="ECO:0000259" key="2">
    <source>
        <dbReference type="Pfam" id="PF04909"/>
    </source>
</evidence>
<dbReference type="OrthoDB" id="9777673at2"/>
<dbReference type="RefSeq" id="WP_126863063.1">
    <property type="nucleotide sequence ID" value="NZ_JAUSTX010000003.1"/>
</dbReference>
<dbReference type="GO" id="GO:0016787">
    <property type="term" value="F:hydrolase activity"/>
    <property type="evidence" value="ECO:0007669"/>
    <property type="project" value="UniProtKB-KW"/>
</dbReference>
<comment type="caution">
    <text evidence="3">The sequence shown here is derived from an EMBL/GenBank/DDBJ whole genome shotgun (WGS) entry which is preliminary data.</text>
</comment>
<dbReference type="PANTHER" id="PTHR21240:SF28">
    <property type="entry name" value="ISO-OROTATE DECARBOXYLASE (EUROFUNG)"/>
    <property type="match status" value="1"/>
</dbReference>
<dbReference type="Gene3D" id="3.20.20.140">
    <property type="entry name" value="Metal-dependent hydrolases"/>
    <property type="match status" value="1"/>
</dbReference>
<organism evidence="3 4">
    <name type="scientific">Peribacillus cavernae</name>
    <dbReference type="NCBI Taxonomy" id="1674310"/>
    <lineage>
        <taxon>Bacteria</taxon>
        <taxon>Bacillati</taxon>
        <taxon>Bacillota</taxon>
        <taxon>Bacilli</taxon>
        <taxon>Bacillales</taxon>
        <taxon>Bacillaceae</taxon>
        <taxon>Peribacillus</taxon>
    </lineage>
</organism>
<accession>A0A3S0U927</accession>
<dbReference type="InterPro" id="IPR006680">
    <property type="entry name" value="Amidohydro-rel"/>
</dbReference>
<dbReference type="InterPro" id="IPR032465">
    <property type="entry name" value="ACMSD"/>
</dbReference>
<dbReference type="AlphaFoldDB" id="A0A3S0U927"/>
<keyword evidence="3" id="KW-0378">Hydrolase</keyword>
<gene>
    <name evidence="3" type="ORF">ELQ35_01410</name>
</gene>
<evidence type="ECO:0000313" key="4">
    <source>
        <dbReference type="Proteomes" id="UP000267430"/>
    </source>
</evidence>
<dbReference type="SUPFAM" id="SSF51556">
    <property type="entry name" value="Metallo-dependent hydrolases"/>
    <property type="match status" value="1"/>
</dbReference>
<evidence type="ECO:0000256" key="1">
    <source>
        <dbReference type="ARBA" id="ARBA00023239"/>
    </source>
</evidence>
<feature type="domain" description="Amidohydrolase-related" evidence="2">
    <location>
        <begin position="20"/>
        <end position="362"/>
    </location>
</feature>
<dbReference type="GO" id="GO:0019748">
    <property type="term" value="P:secondary metabolic process"/>
    <property type="evidence" value="ECO:0007669"/>
    <property type="project" value="TreeGrafter"/>
</dbReference>
<dbReference type="GO" id="GO:0005737">
    <property type="term" value="C:cytoplasm"/>
    <property type="evidence" value="ECO:0007669"/>
    <property type="project" value="TreeGrafter"/>
</dbReference>
<evidence type="ECO:0000313" key="3">
    <source>
        <dbReference type="EMBL" id="RUQ32772.1"/>
    </source>
</evidence>
<protein>
    <submittedName>
        <fullName evidence="3">Amidohydrolase</fullName>
    </submittedName>
</protein>
<dbReference type="GO" id="GO:0016831">
    <property type="term" value="F:carboxy-lyase activity"/>
    <property type="evidence" value="ECO:0007669"/>
    <property type="project" value="InterPro"/>
</dbReference>
<dbReference type="Pfam" id="PF04909">
    <property type="entry name" value="Amidohydro_2"/>
    <property type="match status" value="1"/>
</dbReference>
<dbReference type="PANTHER" id="PTHR21240">
    <property type="entry name" value="2-AMINO-3-CARBOXYLMUCONATE-6-SEMIALDEHYDE DECARBOXYLASE"/>
    <property type="match status" value="1"/>
</dbReference>
<sequence length="362" mass="42052">MTQNQAVKLENKNRKRTGIIDCDVHVSPFDNDEIKKYMKQPFRDAFRFWGRGIFDNPFTEVRPDAKPPTGGPIGSDPEFLREQLIDSYGTEHAILHPWIYADYYADPDLKAAICSAYNDWLNDTWLSKYNHDGVFKASIVISHQDPSLAVKEIERWAGHPHFVQVLADAGARAPFGQRHYWPIYEACQRHGLPFAYHPGSDGLGSNTPFTPGFPTHFIEWGTTLVCGFISHLVSLLTEGVFERYPGLKVVSLEGGSAWLPAILWRLDSHYKSFRFEVPWVKKLPSLYIRDHVRFGSQPLEKPDDDKHLLYFLEMMDAENIMMFTSDYPHYDTDHPREMFPRNIPEQMKNKILYENAREFYRF</sequence>
<dbReference type="Proteomes" id="UP000267430">
    <property type="component" value="Unassembled WGS sequence"/>
</dbReference>
<name>A0A3S0U927_9BACI</name>